<keyword evidence="6" id="KW-0067">ATP-binding</keyword>
<dbReference type="PANTHER" id="PTHR24223">
    <property type="entry name" value="ATP-BINDING CASSETTE SUB-FAMILY C"/>
    <property type="match status" value="1"/>
</dbReference>
<feature type="transmembrane region" description="Helical" evidence="10">
    <location>
        <begin position="141"/>
        <end position="159"/>
    </location>
</feature>
<keyword evidence="2" id="KW-0813">Transport</keyword>
<evidence type="ECO:0000256" key="3">
    <source>
        <dbReference type="ARBA" id="ARBA00022692"/>
    </source>
</evidence>
<feature type="transmembrane region" description="Helical" evidence="10">
    <location>
        <begin position="1007"/>
        <end position="1030"/>
    </location>
</feature>
<feature type="domain" description="ABC transmembrane type-1" evidence="12">
    <location>
        <begin position="1012"/>
        <end position="1290"/>
    </location>
</feature>
<feature type="transmembrane region" description="Helical" evidence="10">
    <location>
        <begin position="291"/>
        <end position="312"/>
    </location>
</feature>
<evidence type="ECO:0000256" key="4">
    <source>
        <dbReference type="ARBA" id="ARBA00022737"/>
    </source>
</evidence>
<evidence type="ECO:0000256" key="7">
    <source>
        <dbReference type="ARBA" id="ARBA00022989"/>
    </source>
</evidence>
<dbReference type="GO" id="GO:0005524">
    <property type="term" value="F:ATP binding"/>
    <property type="evidence" value="ECO:0007669"/>
    <property type="project" value="UniProtKB-KW"/>
</dbReference>
<dbReference type="SUPFAM" id="SSF52540">
    <property type="entry name" value="P-loop containing nucleoside triphosphate hydrolases"/>
    <property type="match status" value="2"/>
</dbReference>
<dbReference type="SUPFAM" id="SSF90123">
    <property type="entry name" value="ABC transporter transmembrane region"/>
    <property type="match status" value="2"/>
</dbReference>
<evidence type="ECO:0000313" key="13">
    <source>
        <dbReference type="EMBL" id="KAF4617648.1"/>
    </source>
</evidence>
<dbReference type="InterPro" id="IPR003439">
    <property type="entry name" value="ABC_transporter-like_ATP-bd"/>
</dbReference>
<dbReference type="SMART" id="SM00382">
    <property type="entry name" value="AAA"/>
    <property type="match status" value="2"/>
</dbReference>
<evidence type="ECO:0000259" key="12">
    <source>
        <dbReference type="PROSITE" id="PS50929"/>
    </source>
</evidence>
<organism evidence="13 14">
    <name type="scientific">Agrocybe pediades</name>
    <dbReference type="NCBI Taxonomy" id="84607"/>
    <lineage>
        <taxon>Eukaryota</taxon>
        <taxon>Fungi</taxon>
        <taxon>Dikarya</taxon>
        <taxon>Basidiomycota</taxon>
        <taxon>Agaricomycotina</taxon>
        <taxon>Agaricomycetes</taxon>
        <taxon>Agaricomycetidae</taxon>
        <taxon>Agaricales</taxon>
        <taxon>Agaricineae</taxon>
        <taxon>Strophariaceae</taxon>
        <taxon>Agrocybe</taxon>
    </lineage>
</organism>
<feature type="transmembrane region" description="Helical" evidence="10">
    <location>
        <begin position="522"/>
        <end position="542"/>
    </location>
</feature>
<dbReference type="FunFam" id="1.20.1560.10:FF:000013">
    <property type="entry name" value="ABC transporter C family member 2"/>
    <property type="match status" value="1"/>
</dbReference>
<gene>
    <name evidence="13" type="ORF">D9613_005673</name>
</gene>
<feature type="transmembrane region" description="Helical" evidence="10">
    <location>
        <begin position="1050"/>
        <end position="1076"/>
    </location>
</feature>
<feature type="transmembrane region" description="Helical" evidence="10">
    <location>
        <begin position="74"/>
        <end position="96"/>
    </location>
</feature>
<feature type="compositionally biased region" description="Low complexity" evidence="9">
    <location>
        <begin position="436"/>
        <end position="452"/>
    </location>
</feature>
<feature type="transmembrane region" description="Helical" evidence="10">
    <location>
        <begin position="1235"/>
        <end position="1255"/>
    </location>
</feature>
<dbReference type="InterPro" id="IPR011527">
    <property type="entry name" value="ABC1_TM_dom"/>
</dbReference>
<dbReference type="PROSITE" id="PS50929">
    <property type="entry name" value="ABC_TM1F"/>
    <property type="match status" value="2"/>
</dbReference>
<dbReference type="Gene3D" id="1.20.1560.10">
    <property type="entry name" value="ABC transporter type 1, transmembrane domain"/>
    <property type="match status" value="2"/>
</dbReference>
<comment type="caution">
    <text evidence="13">The sequence shown here is derived from an EMBL/GenBank/DDBJ whole genome shotgun (WGS) entry which is preliminary data.</text>
</comment>
<dbReference type="GO" id="GO:0140359">
    <property type="term" value="F:ABC-type transporter activity"/>
    <property type="evidence" value="ECO:0007669"/>
    <property type="project" value="InterPro"/>
</dbReference>
<keyword evidence="8 10" id="KW-0472">Membrane</keyword>
<dbReference type="CDD" id="cd03244">
    <property type="entry name" value="ABCC_MRP_domain2"/>
    <property type="match status" value="1"/>
</dbReference>
<evidence type="ECO:0000256" key="1">
    <source>
        <dbReference type="ARBA" id="ARBA00004141"/>
    </source>
</evidence>
<feature type="region of interest" description="Disordered" evidence="9">
    <location>
        <begin position="411"/>
        <end position="471"/>
    </location>
</feature>
<dbReference type="FunFam" id="3.40.50.300:FF:000838">
    <property type="entry name" value="ABC multidrug transporter (Eurofung)"/>
    <property type="match status" value="1"/>
</dbReference>
<dbReference type="Pfam" id="PF00664">
    <property type="entry name" value="ABC_membrane"/>
    <property type="match status" value="2"/>
</dbReference>
<feature type="transmembrane region" description="Helical" evidence="10">
    <location>
        <begin position="332"/>
        <end position="353"/>
    </location>
</feature>
<feature type="domain" description="ABC transmembrane type-1" evidence="12">
    <location>
        <begin position="471"/>
        <end position="662"/>
    </location>
</feature>
<name>A0A8H4QUX5_9AGAR</name>
<keyword evidence="7 10" id="KW-1133">Transmembrane helix</keyword>
<keyword evidence="14" id="KW-1185">Reference proteome</keyword>
<feature type="domain" description="ABC transporter" evidence="11">
    <location>
        <begin position="708"/>
        <end position="950"/>
    </location>
</feature>
<dbReference type="CDD" id="cd18596">
    <property type="entry name" value="ABC_6TM_VMR1_D1_like"/>
    <property type="match status" value="1"/>
</dbReference>
<feature type="transmembrane region" description="Helical" evidence="10">
    <location>
        <begin position="495"/>
        <end position="516"/>
    </location>
</feature>
<feature type="domain" description="ABC transporter" evidence="11">
    <location>
        <begin position="1327"/>
        <end position="1564"/>
    </location>
</feature>
<dbReference type="PROSITE" id="PS00211">
    <property type="entry name" value="ABC_TRANSPORTER_1"/>
    <property type="match status" value="1"/>
</dbReference>
<comment type="subcellular location">
    <subcellularLocation>
        <location evidence="1">Membrane</location>
        <topology evidence="1">Multi-pass membrane protein</topology>
    </subcellularLocation>
</comment>
<evidence type="ECO:0000256" key="6">
    <source>
        <dbReference type="ARBA" id="ARBA00022840"/>
    </source>
</evidence>
<dbReference type="CDD" id="cd03250">
    <property type="entry name" value="ABCC_MRP_domain1"/>
    <property type="match status" value="1"/>
</dbReference>
<feature type="transmembrane region" description="Helical" evidence="10">
    <location>
        <begin position="603"/>
        <end position="623"/>
    </location>
</feature>
<evidence type="ECO:0000259" key="11">
    <source>
        <dbReference type="PROSITE" id="PS50893"/>
    </source>
</evidence>
<evidence type="ECO:0000256" key="8">
    <source>
        <dbReference type="ARBA" id="ARBA00023136"/>
    </source>
</evidence>
<evidence type="ECO:0000256" key="2">
    <source>
        <dbReference type="ARBA" id="ARBA00022448"/>
    </source>
</evidence>
<evidence type="ECO:0008006" key="15">
    <source>
        <dbReference type="Google" id="ProtNLM"/>
    </source>
</evidence>
<protein>
    <recommendedName>
        <fullName evidence="15">P-loop containing nucleoside triphosphate hydrolase protein</fullName>
    </recommendedName>
</protein>
<evidence type="ECO:0000256" key="9">
    <source>
        <dbReference type="SAM" id="MobiDB-lite"/>
    </source>
</evidence>
<dbReference type="Pfam" id="PF00005">
    <property type="entry name" value="ABC_tran"/>
    <property type="match status" value="2"/>
</dbReference>
<dbReference type="InterPro" id="IPR036640">
    <property type="entry name" value="ABC1_TM_sf"/>
</dbReference>
<evidence type="ECO:0000313" key="14">
    <source>
        <dbReference type="Proteomes" id="UP000521872"/>
    </source>
</evidence>
<keyword evidence="3 10" id="KW-0812">Transmembrane</keyword>
<dbReference type="Proteomes" id="UP000521872">
    <property type="component" value="Unassembled WGS sequence"/>
</dbReference>
<feature type="transmembrane region" description="Helical" evidence="10">
    <location>
        <begin position="179"/>
        <end position="199"/>
    </location>
</feature>
<dbReference type="PROSITE" id="PS50893">
    <property type="entry name" value="ABC_TRANSPORTER_2"/>
    <property type="match status" value="2"/>
</dbReference>
<evidence type="ECO:0000256" key="5">
    <source>
        <dbReference type="ARBA" id="ARBA00022741"/>
    </source>
</evidence>
<keyword evidence="5" id="KW-0547">Nucleotide-binding</keyword>
<dbReference type="GO" id="GO:0016020">
    <property type="term" value="C:membrane"/>
    <property type="evidence" value="ECO:0007669"/>
    <property type="project" value="UniProtKB-SubCell"/>
</dbReference>
<dbReference type="CDD" id="cd18604">
    <property type="entry name" value="ABC_6TM_VMR1_D2_like"/>
    <property type="match status" value="1"/>
</dbReference>
<reference evidence="13 14" key="1">
    <citation type="submission" date="2019-12" db="EMBL/GenBank/DDBJ databases">
        <authorList>
            <person name="Floudas D."/>
            <person name="Bentzer J."/>
            <person name="Ahren D."/>
            <person name="Johansson T."/>
            <person name="Persson P."/>
            <person name="Tunlid A."/>
        </authorList>
    </citation>
    <scope>NUCLEOTIDE SEQUENCE [LARGE SCALE GENOMIC DNA]</scope>
    <source>
        <strain evidence="13 14">CBS 102.39</strain>
    </source>
</reference>
<dbReference type="InterPro" id="IPR017871">
    <property type="entry name" value="ABC_transporter-like_CS"/>
</dbReference>
<dbReference type="Gene3D" id="3.40.50.300">
    <property type="entry name" value="P-loop containing nucleotide triphosphate hydrolases"/>
    <property type="match status" value="2"/>
</dbReference>
<dbReference type="GO" id="GO:0016887">
    <property type="term" value="F:ATP hydrolysis activity"/>
    <property type="evidence" value="ECO:0007669"/>
    <property type="project" value="InterPro"/>
</dbReference>
<sequence>MEFRYQTSQSYPYFPLSARPIFDKDSRSIPFFVSTTVLAIQLLHVCIKAFKNRATRRQKMSIQERIRYVGGKTIFTFMVTRLVGCVALLGLSLYTIRGCEINLGDIEGAFRDCPELFLTLTFAYSTLLSLVSLFSTTYGTWSTRYNIVILLSALGVYAYRDIWPLATYTQRPADTQEGALLPIKMIILAWTSLGVPLFIPRRYVPVDPNNAVPNIEQTASFFSMMTYTYLDHTILLGYKVPHLSVDQLDPLSDRDAAAYRTQKAFPHIDVFHGAKRRSLFWGLLKVYRKEYMILALTILGYSMGGFAAPIGINRVLYYMETRGAGATIRPWFWTLWLFTGPMIQSFSFQWYIFIATRTLVRAEGLITQLVFEHSLRIRLKAETSKVEATPAATPADSAAVTPDNASAITDAASEHSENTEHAAAPSQGSTVVSREPSSASTLTPSKSSSPTKGKADSKTSAPAKSEEPASDTNLVGKINNLVTTDLNNVTNARDFLMIIFYIPVQITFCMLFLYQVLGWSSLVGVAAMIVLLPFPGYIAKMLQTAQRQRMKKTDARVQAVTETVNILRMIKLFGWEQKMSERLDKTRQEELRWLWKLKLLDQVNGLFGFLYPIMTMMVSYTLYTVVMKETLTPSKIFSSMTVFNMLREQFYRLLRQSMDIIQGKVSLERIEEFLHTTELLDAYLEKPSTDASAAPAEETATTPPSTEIGFRNATFTWSLGAENDGTITPSRREFKLRIKDELIFKKHGINLIIGPTGSGKTSILMALLGEMHFVPSNPDSWFNLPREGGIAYAAQESWVQNETIRNNILFRTPYDEVRYKKVIKQCALERDLELFEAGDATEVGERGLTLSGGQKARVTLARAIYSHAEILLLDDIFAALDVHTSSHIIDNCFKGDLIKGRTILLVTHNIALASPVADFIVSVGTDGRVKSQGKELSVALKQNPALKQDAEFDQEATEIGQAELDLPPKKPAGKDGKLVIAEEIAQGHVTWKSFMLLIRNLGGDHPVIFFSGVLLLLIIVEWGLTFQSWFLGYWGAQYEGHDPSEIKDSYYIGTYAALALSVFLLNFAAYMLYVFGSMRASRNINKLLIDSVLGSTLRWLDETPTARIITRCTQDIRAVDSTLPQNFMWLVDLFNGFLTKLGAVVLFTPIFLFPGVGIGMVGFFLGNMYLKAQLSVKRETSNARSPMLAHFSATIHGIVSIRAYGAQDTFRQESLSRIDHYTRVARMSYNLNRWIGVRMDFLGAAFTSGLAMYLIYGPSIGASNTGFSLAMASDVAHFILIIVRLGNEFEVNANSLERIQSYLDIEHEPKATESGKPPASWPTSGDLRVENLSARYSQNGPKVLNDVSFHIQSGERVGIVGRTGSGKSSLTLSLLRCILTEGTVYYDGVATNTINLDALRSNITIIPQTPELISGTLRQNLDPFEQNDDAVLNDALQSAGLFSLQDESDEGRLSLDSVISGGGANLSVGQRQIIALARAMVRGSKLLILDEATSAIDYKTDSIIQNTLRTELGGDVTVITVAHRLQTIMDSDKIMVLDGGRLVEFGTPIELLQHKDGLLRSLVDGSGDKETLYALAGAQDLA</sequence>
<proteinExistence type="predicted"/>
<dbReference type="InterPro" id="IPR003593">
    <property type="entry name" value="AAA+_ATPase"/>
</dbReference>
<dbReference type="InterPro" id="IPR027417">
    <property type="entry name" value="P-loop_NTPase"/>
</dbReference>
<dbReference type="InterPro" id="IPR050173">
    <property type="entry name" value="ABC_transporter_C-like"/>
</dbReference>
<dbReference type="PANTHER" id="PTHR24223:SF356">
    <property type="entry name" value="ATP-BINDING CASSETTE TRANSPORTER ABC4"/>
    <property type="match status" value="1"/>
</dbReference>
<accession>A0A8H4QUX5</accession>
<feature type="transmembrane region" description="Helical" evidence="10">
    <location>
        <begin position="1151"/>
        <end position="1170"/>
    </location>
</feature>
<keyword evidence="4" id="KW-0677">Repeat</keyword>
<evidence type="ECO:0000256" key="10">
    <source>
        <dbReference type="SAM" id="Phobius"/>
    </source>
</evidence>
<dbReference type="EMBL" id="JAACJL010000030">
    <property type="protein sequence ID" value="KAF4617648.1"/>
    <property type="molecule type" value="Genomic_DNA"/>
</dbReference>
<feature type="transmembrane region" description="Helical" evidence="10">
    <location>
        <begin position="29"/>
        <end position="50"/>
    </location>
</feature>
<feature type="transmembrane region" description="Helical" evidence="10">
    <location>
        <begin position="116"/>
        <end position="134"/>
    </location>
</feature>